<dbReference type="InterPro" id="IPR004176">
    <property type="entry name" value="Clp_R_N"/>
</dbReference>
<dbReference type="InterPro" id="IPR019489">
    <property type="entry name" value="Clp_ATPase_C"/>
</dbReference>
<dbReference type="Gene3D" id="1.10.8.60">
    <property type="match status" value="1"/>
</dbReference>
<comment type="caution">
    <text evidence="11">The sequence shown here is derived from an EMBL/GenBank/DDBJ whole genome shotgun (WGS) entry which is preliminary data.</text>
</comment>
<evidence type="ECO:0000256" key="2">
    <source>
        <dbReference type="ARBA" id="ARBA00022737"/>
    </source>
</evidence>
<dbReference type="InterPro" id="IPR041546">
    <property type="entry name" value="ClpA/ClpB_AAA_lid"/>
</dbReference>
<accession>A0A0F5K3S0</accession>
<keyword evidence="4 7" id="KW-0067">ATP-binding</keyword>
<evidence type="ECO:0000256" key="8">
    <source>
        <dbReference type="SAM" id="MobiDB-lite"/>
    </source>
</evidence>
<proteinExistence type="inferred from homology"/>
<dbReference type="SMART" id="SM01086">
    <property type="entry name" value="ClpB_D2-small"/>
    <property type="match status" value="1"/>
</dbReference>
<dbReference type="SMART" id="SM00382">
    <property type="entry name" value="AAA"/>
    <property type="match status" value="2"/>
</dbReference>
<feature type="region of interest" description="Disordered" evidence="8">
    <location>
        <begin position="169"/>
        <end position="192"/>
    </location>
</feature>
<dbReference type="PATRIC" id="fig|28092.6.peg.900"/>
<sequence length="963" mass="104363">MDTNIRTWLSRLDPRCLSAMEQAAALCVQQTHYSVEPEHLLMQFAQAPDAAWRGVLQECGVDADLVARQLQKAIDGFTRGNARTPALAPDFADWFREGWVLATVTCGLQKIDAGALLLALLALNSLRGRLIDAAPALLNISRDAASQAVMVAQGADKSVGARDLPLLQTDHSDNGLSSGGGTPAGFWPTSDRSTDGLARFTIDITRQAREGRLDPVTGRDPEIRQLIDVLMRRRQNNPILTGEAGVGKTAVVEGFAQRIARGQVPAALRQVRLLSLDLALLQAGAGVKGEFENRLKGVIAQVHASPQPIVLFIDEAHQIIGAGGAEGQGDAANLLKPALARGELRTIAATTWAEYKRYVERDPALARRFQVVKVDEPTEEAAIQMLRGVVRKLAEHHGVEIGDDAVRDAVRLSHRYITGRQLPDKAVSVLDTACARVAVVLAGVSPRIESLDREIAQDEHALGLHRYEAACAPASDALAHTALAEKMAALEAQLIEQRGARRKLQEKLETERDVAARINACRARIAAELQKGKDGSDGQDASSCGKRSAQRDASPVASAYPPAEWADDQFCSDRALLQRLEKGLEAIQQDDPLVSVRVNASAVAEVVSGWTGIPVGRMMADEIHSVLDLKARMGQYIVGQDAALDALARRIRTSRAGLEDPSKPIGVFLLVGPSGVGKTGTALALAELLYGGERNVITVNMSEFQEAHTVSSLKGAPPGYVGYGRGGVLTEAVRRKPYSVVLLDEMEKAHPDVLEVFFQVFDKGTLEDGEGVPIDFRNTIILMTSNAAQSVITDHEEVMRKTVRVAPEEDGHIQGRPEALQDAASLMPVLRDALLHRFSAAFIGRTVIVPYFSLTDKQVRQIVTMKLSTLADRIKLQHRARFQWSDSAAQTIAARCVEVESGARNIDHLLTQTVLPDLSQCILERVATGIALASIWMDVDQDGNFRFRFSDTTENVGVEICNV</sequence>
<dbReference type="NCBIfam" id="TIGR03345">
    <property type="entry name" value="VI_ClpV1"/>
    <property type="match status" value="1"/>
</dbReference>
<dbReference type="PROSITE" id="PS00871">
    <property type="entry name" value="CLPAB_2"/>
    <property type="match status" value="1"/>
</dbReference>
<keyword evidence="2" id="KW-0677">Repeat</keyword>
<dbReference type="CDD" id="cd00009">
    <property type="entry name" value="AAA"/>
    <property type="match status" value="1"/>
</dbReference>
<dbReference type="InterPro" id="IPR018368">
    <property type="entry name" value="ClpA/B_CS1"/>
</dbReference>
<dbReference type="GO" id="GO:0016887">
    <property type="term" value="F:ATP hydrolysis activity"/>
    <property type="evidence" value="ECO:0007669"/>
    <property type="project" value="InterPro"/>
</dbReference>
<dbReference type="PANTHER" id="PTHR11638">
    <property type="entry name" value="ATP-DEPENDENT CLP PROTEASE"/>
    <property type="match status" value="1"/>
</dbReference>
<organism evidence="11 12">
    <name type="scientific">Robbsia andropogonis</name>
    <dbReference type="NCBI Taxonomy" id="28092"/>
    <lineage>
        <taxon>Bacteria</taxon>
        <taxon>Pseudomonadati</taxon>
        <taxon>Pseudomonadota</taxon>
        <taxon>Betaproteobacteria</taxon>
        <taxon>Burkholderiales</taxon>
        <taxon>Burkholderiaceae</taxon>
        <taxon>Robbsia</taxon>
    </lineage>
</organism>
<dbReference type="Pfam" id="PF17871">
    <property type="entry name" value="AAA_lid_9"/>
    <property type="match status" value="1"/>
</dbReference>
<dbReference type="GO" id="GO:0005737">
    <property type="term" value="C:cytoplasm"/>
    <property type="evidence" value="ECO:0007669"/>
    <property type="project" value="TreeGrafter"/>
</dbReference>
<dbReference type="Pfam" id="PF07724">
    <property type="entry name" value="AAA_2"/>
    <property type="match status" value="1"/>
</dbReference>
<dbReference type="InterPro" id="IPR001270">
    <property type="entry name" value="ClpA/B"/>
</dbReference>
<dbReference type="AlphaFoldDB" id="A0A0F5K3S0"/>
<gene>
    <name evidence="11" type="ORF">WM40_03780</name>
</gene>
<feature type="domain" description="AAA+ ATPase" evidence="9">
    <location>
        <begin position="234"/>
        <end position="379"/>
    </location>
</feature>
<dbReference type="Gene3D" id="3.40.50.300">
    <property type="entry name" value="P-loop containing nucleotide triphosphate hydrolases"/>
    <property type="match status" value="3"/>
</dbReference>
<reference evidence="11 12" key="1">
    <citation type="submission" date="2015-03" db="EMBL/GenBank/DDBJ databases">
        <title>Draft Genome Sequence of Burkholderia andropogonis type strain ICMP2807, isolated from Sorghum bicolor.</title>
        <authorList>
            <person name="Lopes-Santos L."/>
            <person name="Castro D.B."/>
            <person name="Ottoboni L.M."/>
            <person name="Park D."/>
            <person name="Weirc B.S."/>
            <person name="Destefano S.A."/>
        </authorList>
    </citation>
    <scope>NUCLEOTIDE SEQUENCE [LARGE SCALE GENOMIC DNA]</scope>
    <source>
        <strain evidence="11 12">ICMP2807</strain>
    </source>
</reference>
<dbReference type="PROSITE" id="PS00870">
    <property type="entry name" value="CLPAB_1"/>
    <property type="match status" value="1"/>
</dbReference>
<evidence type="ECO:0000256" key="1">
    <source>
        <dbReference type="ARBA" id="ARBA00008675"/>
    </source>
</evidence>
<dbReference type="InterPro" id="IPR036628">
    <property type="entry name" value="Clp_N_dom_sf"/>
</dbReference>
<dbReference type="GO" id="GO:0034605">
    <property type="term" value="P:cellular response to heat"/>
    <property type="evidence" value="ECO:0007669"/>
    <property type="project" value="TreeGrafter"/>
</dbReference>
<evidence type="ECO:0000256" key="5">
    <source>
        <dbReference type="ARBA" id="ARBA00023186"/>
    </source>
</evidence>
<dbReference type="GO" id="GO:0005524">
    <property type="term" value="F:ATP binding"/>
    <property type="evidence" value="ECO:0007669"/>
    <property type="project" value="UniProtKB-KW"/>
</dbReference>
<dbReference type="RefSeq" id="WP_046152219.1">
    <property type="nucleotide sequence ID" value="NZ_CADFGU010000005.1"/>
</dbReference>
<keyword evidence="3 7" id="KW-0547">Nucleotide-binding</keyword>
<keyword evidence="5 7" id="KW-0143">Chaperone</keyword>
<dbReference type="Pfam" id="PF10431">
    <property type="entry name" value="ClpB_D2-small"/>
    <property type="match status" value="1"/>
</dbReference>
<name>A0A0F5K3S0_9BURK</name>
<protein>
    <submittedName>
        <fullName evidence="11">ATPase AAA</fullName>
    </submittedName>
</protein>
<evidence type="ECO:0000256" key="4">
    <source>
        <dbReference type="ARBA" id="ARBA00022840"/>
    </source>
</evidence>
<evidence type="ECO:0000256" key="6">
    <source>
        <dbReference type="ARBA" id="ARBA00025613"/>
    </source>
</evidence>
<dbReference type="STRING" id="28092.WM40_03780"/>
<dbReference type="PRINTS" id="PR00300">
    <property type="entry name" value="CLPPROTEASEA"/>
</dbReference>
<dbReference type="InterPro" id="IPR027417">
    <property type="entry name" value="P-loop_NTPase"/>
</dbReference>
<dbReference type="Pfam" id="PF00004">
    <property type="entry name" value="AAA"/>
    <property type="match status" value="1"/>
</dbReference>
<dbReference type="InterPro" id="IPR050130">
    <property type="entry name" value="ClpA_ClpB"/>
</dbReference>
<evidence type="ECO:0000259" key="9">
    <source>
        <dbReference type="SMART" id="SM00382"/>
    </source>
</evidence>
<dbReference type="SUPFAM" id="SSF81923">
    <property type="entry name" value="Double Clp-N motif"/>
    <property type="match status" value="1"/>
</dbReference>
<dbReference type="EMBL" id="LAQU01000003">
    <property type="protein sequence ID" value="KKB64575.1"/>
    <property type="molecule type" value="Genomic_DNA"/>
</dbReference>
<dbReference type="Pfam" id="PF02861">
    <property type="entry name" value="Clp_N"/>
    <property type="match status" value="1"/>
</dbReference>
<feature type="domain" description="AAA+ ATPase" evidence="9">
    <location>
        <begin position="664"/>
        <end position="812"/>
    </location>
</feature>
<evidence type="ECO:0000259" key="10">
    <source>
        <dbReference type="SMART" id="SM01086"/>
    </source>
</evidence>
<dbReference type="OrthoDB" id="9803641at2"/>
<dbReference type="Gene3D" id="1.10.1780.10">
    <property type="entry name" value="Clp, N-terminal domain"/>
    <property type="match status" value="1"/>
</dbReference>
<feature type="domain" description="Clp ATPase C-terminal" evidence="10">
    <location>
        <begin position="854"/>
        <end position="947"/>
    </location>
</feature>
<dbReference type="Proteomes" id="UP000033618">
    <property type="component" value="Unassembled WGS sequence"/>
</dbReference>
<keyword evidence="12" id="KW-1185">Reference proteome</keyword>
<evidence type="ECO:0000256" key="3">
    <source>
        <dbReference type="ARBA" id="ARBA00022741"/>
    </source>
</evidence>
<dbReference type="InterPro" id="IPR003959">
    <property type="entry name" value="ATPase_AAA_core"/>
</dbReference>
<dbReference type="PANTHER" id="PTHR11638:SF184">
    <property type="entry name" value="ATPASE WITH CHAPERONE ACTIVITY"/>
    <property type="match status" value="1"/>
</dbReference>
<feature type="region of interest" description="Disordered" evidence="8">
    <location>
        <begin position="529"/>
        <end position="559"/>
    </location>
</feature>
<evidence type="ECO:0000256" key="7">
    <source>
        <dbReference type="RuleBase" id="RU004432"/>
    </source>
</evidence>
<dbReference type="SUPFAM" id="SSF52540">
    <property type="entry name" value="P-loop containing nucleoside triphosphate hydrolases"/>
    <property type="match status" value="2"/>
</dbReference>
<evidence type="ECO:0000313" key="11">
    <source>
        <dbReference type="EMBL" id="KKB64575.1"/>
    </source>
</evidence>
<comment type="function">
    <text evidence="6">Part of a stress-induced multi-chaperone system, it is involved in the recovery of the cell from heat-induced damage, in cooperation with DnaK, DnaJ and GrpE. Acts before DnaK, in the processing of protein aggregates. Protein binding stimulates the ATPase activity; ATP hydrolysis unfolds the denatured protein aggregates, which probably helps expose new hydrophobic binding sites on the surface of ClpB-bound aggregates, contributing to the solubilization and refolding of denatured protein aggregates by DnaK.</text>
</comment>
<dbReference type="InterPro" id="IPR003593">
    <property type="entry name" value="AAA+_ATPase"/>
</dbReference>
<evidence type="ECO:0000313" key="12">
    <source>
        <dbReference type="Proteomes" id="UP000033618"/>
    </source>
</evidence>
<dbReference type="InterPro" id="IPR028299">
    <property type="entry name" value="ClpA/B_CS2"/>
</dbReference>
<dbReference type="InterPro" id="IPR017729">
    <property type="entry name" value="ATPase_T6SS_ClpV1"/>
</dbReference>
<dbReference type="CDD" id="cd19499">
    <property type="entry name" value="RecA-like_ClpB_Hsp104-like"/>
    <property type="match status" value="1"/>
</dbReference>
<comment type="similarity">
    <text evidence="1 7">Belongs to the ClpA/ClpB family.</text>
</comment>